<dbReference type="Proteomes" id="UP000468943">
    <property type="component" value="Unassembled WGS sequence"/>
</dbReference>
<evidence type="ECO:0000259" key="1">
    <source>
        <dbReference type="Pfam" id="PF05050"/>
    </source>
</evidence>
<dbReference type="EMBL" id="WTYS01000001">
    <property type="protein sequence ID" value="MXO57187.1"/>
    <property type="molecule type" value="Genomic_DNA"/>
</dbReference>
<name>A0A6I4SQQ6_9SPHN</name>
<evidence type="ECO:0000313" key="3">
    <source>
        <dbReference type="Proteomes" id="UP000468943"/>
    </source>
</evidence>
<dbReference type="OrthoDB" id="292760at2"/>
<proteinExistence type="predicted"/>
<dbReference type="PANTHER" id="PTHR36973:SF4">
    <property type="entry name" value="NODULATION PROTEIN"/>
    <property type="match status" value="1"/>
</dbReference>
<dbReference type="InterPro" id="IPR006342">
    <property type="entry name" value="FkbM_mtfrase"/>
</dbReference>
<dbReference type="AlphaFoldDB" id="A0A6I4SQQ6"/>
<sequence length="241" mass="26355">MRQTVKRWINAALRPAGVQLVAVAQDERQALVDWLHSRSIGHVIDVGANCGQFAQQLLDKGFRGTVHCCEPLSEAHASLAARFATHSQVEVLPRTAIGAYVGKASMNVAGNSVSSSVRPMLEIHEKAAPRSAYVGMEEAPLTTLDAQFGGACPMLDQGVLLKIDTQGYEADVLRGASEVLPLCRGVLIELSTGPLYEGQALWDELHRMLTDSGFELWNLMPDFRDPESGRLLQFDGLYVRR</sequence>
<dbReference type="NCBIfam" id="TIGR01444">
    <property type="entry name" value="fkbM_fam"/>
    <property type="match status" value="1"/>
</dbReference>
<dbReference type="GO" id="GO:0032259">
    <property type="term" value="P:methylation"/>
    <property type="evidence" value="ECO:0007669"/>
    <property type="project" value="UniProtKB-KW"/>
</dbReference>
<dbReference type="InterPro" id="IPR029063">
    <property type="entry name" value="SAM-dependent_MTases_sf"/>
</dbReference>
<gene>
    <name evidence="2" type="ORF">GRI36_09860</name>
</gene>
<dbReference type="SUPFAM" id="SSF53335">
    <property type="entry name" value="S-adenosyl-L-methionine-dependent methyltransferases"/>
    <property type="match status" value="1"/>
</dbReference>
<dbReference type="GO" id="GO:0008171">
    <property type="term" value="F:O-methyltransferase activity"/>
    <property type="evidence" value="ECO:0007669"/>
    <property type="project" value="TreeGrafter"/>
</dbReference>
<dbReference type="Pfam" id="PF05050">
    <property type="entry name" value="Methyltransf_21"/>
    <property type="match status" value="1"/>
</dbReference>
<accession>A0A6I4SQQ6</accession>
<evidence type="ECO:0000313" key="2">
    <source>
        <dbReference type="EMBL" id="MXO57187.1"/>
    </source>
</evidence>
<keyword evidence="3" id="KW-1185">Reference proteome</keyword>
<protein>
    <submittedName>
        <fullName evidence="2">FkbM family methyltransferase</fullName>
    </submittedName>
</protein>
<dbReference type="RefSeq" id="WP_160598306.1">
    <property type="nucleotide sequence ID" value="NZ_WTYS01000001.1"/>
</dbReference>
<dbReference type="PANTHER" id="PTHR36973">
    <property type="entry name" value="SLL1456 PROTEIN-RELATED"/>
    <property type="match status" value="1"/>
</dbReference>
<reference evidence="2 3" key="1">
    <citation type="submission" date="2019-12" db="EMBL/GenBank/DDBJ databases">
        <title>Genomic-based taxomic classification of the family Erythrobacteraceae.</title>
        <authorList>
            <person name="Xu L."/>
        </authorList>
    </citation>
    <scope>NUCLEOTIDE SEQUENCE [LARGE SCALE GENOMIC DNA]</scope>
    <source>
        <strain evidence="2 3">JCM 17802</strain>
    </source>
</reference>
<keyword evidence="2" id="KW-0808">Transferase</keyword>
<comment type="caution">
    <text evidence="2">The sequence shown here is derived from an EMBL/GenBank/DDBJ whole genome shotgun (WGS) entry which is preliminary data.</text>
</comment>
<organism evidence="2 3">
    <name type="scientific">Pontixanthobacter gangjinensis</name>
    <dbReference type="NCBI Taxonomy" id="1028742"/>
    <lineage>
        <taxon>Bacteria</taxon>
        <taxon>Pseudomonadati</taxon>
        <taxon>Pseudomonadota</taxon>
        <taxon>Alphaproteobacteria</taxon>
        <taxon>Sphingomonadales</taxon>
        <taxon>Erythrobacteraceae</taxon>
        <taxon>Pontixanthobacter</taxon>
    </lineage>
</organism>
<dbReference type="Gene3D" id="3.40.50.150">
    <property type="entry name" value="Vaccinia Virus protein VP39"/>
    <property type="match status" value="1"/>
</dbReference>
<dbReference type="InterPro" id="IPR053188">
    <property type="entry name" value="FkbM_Methyltransferase"/>
</dbReference>
<keyword evidence="2" id="KW-0489">Methyltransferase</keyword>
<feature type="domain" description="Methyltransferase FkbM" evidence="1">
    <location>
        <begin position="45"/>
        <end position="216"/>
    </location>
</feature>